<organism evidence="2">
    <name type="scientific">Tetraselmis sp. GSL018</name>
    <dbReference type="NCBI Taxonomy" id="582737"/>
    <lineage>
        <taxon>Eukaryota</taxon>
        <taxon>Viridiplantae</taxon>
        <taxon>Chlorophyta</taxon>
        <taxon>core chlorophytes</taxon>
        <taxon>Chlorodendrophyceae</taxon>
        <taxon>Chlorodendrales</taxon>
        <taxon>Chlorodendraceae</taxon>
        <taxon>Tetraselmis</taxon>
    </lineage>
</organism>
<feature type="region of interest" description="Disordered" evidence="1">
    <location>
        <begin position="391"/>
        <end position="414"/>
    </location>
</feature>
<protein>
    <submittedName>
        <fullName evidence="2">Uncharacterized protein</fullName>
    </submittedName>
</protein>
<name>A0A061R6K2_9CHLO</name>
<evidence type="ECO:0000256" key="1">
    <source>
        <dbReference type="SAM" id="MobiDB-lite"/>
    </source>
</evidence>
<dbReference type="Gene3D" id="1.10.238.10">
    <property type="entry name" value="EF-hand"/>
    <property type="match status" value="1"/>
</dbReference>
<gene>
    <name evidence="2" type="ORF">TSPGSL018_14435</name>
</gene>
<proteinExistence type="predicted"/>
<feature type="compositionally biased region" description="Polar residues" evidence="1">
    <location>
        <begin position="235"/>
        <end position="248"/>
    </location>
</feature>
<accession>A0A061R6K2</accession>
<reference evidence="2" key="1">
    <citation type="submission" date="2014-05" db="EMBL/GenBank/DDBJ databases">
        <title>The transcriptome of the halophilic microalga Tetraselmis sp. GSL018 isolated from the Great Salt Lake, Utah.</title>
        <authorList>
            <person name="Jinkerson R.E."/>
            <person name="D'Adamo S."/>
            <person name="Posewitz M.C."/>
        </authorList>
    </citation>
    <scope>NUCLEOTIDE SEQUENCE</scope>
    <source>
        <strain evidence="2">GSL018</strain>
    </source>
</reference>
<evidence type="ECO:0000313" key="2">
    <source>
        <dbReference type="EMBL" id="JAC66121.1"/>
    </source>
</evidence>
<sequence>MALEPKNEGLSSNKLPPIIVCDQLEETMGCVSRSKSSLNLSASYENMGGDHFTIKSDLGKHTGDIYEQESMSPEDSTDKTLASATYQAEQNKLILKKACIDIPGNNDIMAGPQFRRAYSVLQHNPPSIKKRLAVPERQLRLPGIFCSNQVSPTCLRKDSGTSFRKKLPLNNICSNVGVGELSQRQSITSSYRPTISQRQPLETFSRGLSALKNRAKSLQDVKGFEKLSSLQPHFSVKKTSQQRSSSGFTGKDLTRGQAEARPSESELSFPSSLELDTLNSEKEASNCYQDPREGAVIFEETLKKAFNLHPEKDKFSDYLQEIELLDRQAKENQQAMVQTELNLIEALTETKKPYDDVDQHSIRLKKTNSMARILRRNTQAAIASSRFSSAIHGRRLQRQEESPSSATDVSPHMDVEEATEDALLTRKLEAVFVSFALFGCWRPDELVTLQSCDGITAPKLLKLISEAGLLDKKLLSPEIVYKLHEEYRNKVTLKVDFPTFIVIISRISEQCRMDPESVMDAILHINIEGLLRIHLSTQT</sequence>
<dbReference type="AlphaFoldDB" id="A0A061R6K2"/>
<feature type="region of interest" description="Disordered" evidence="1">
    <location>
        <begin position="235"/>
        <end position="273"/>
    </location>
</feature>
<dbReference type="EMBL" id="GBEZ01020561">
    <property type="protein sequence ID" value="JAC66121.1"/>
    <property type="molecule type" value="Transcribed_RNA"/>
</dbReference>